<name>A0ABV0U489_9TELE</name>
<feature type="compositionally biased region" description="Polar residues" evidence="1">
    <location>
        <begin position="93"/>
        <end position="102"/>
    </location>
</feature>
<keyword evidence="3" id="KW-1185">Reference proteome</keyword>
<feature type="region of interest" description="Disordered" evidence="1">
    <location>
        <begin position="84"/>
        <end position="117"/>
    </location>
</feature>
<organism evidence="2 3">
    <name type="scientific">Ilyodon furcidens</name>
    <name type="common">goldbreast splitfin</name>
    <dbReference type="NCBI Taxonomy" id="33524"/>
    <lineage>
        <taxon>Eukaryota</taxon>
        <taxon>Metazoa</taxon>
        <taxon>Chordata</taxon>
        <taxon>Craniata</taxon>
        <taxon>Vertebrata</taxon>
        <taxon>Euteleostomi</taxon>
        <taxon>Actinopterygii</taxon>
        <taxon>Neopterygii</taxon>
        <taxon>Teleostei</taxon>
        <taxon>Neoteleostei</taxon>
        <taxon>Acanthomorphata</taxon>
        <taxon>Ovalentaria</taxon>
        <taxon>Atherinomorphae</taxon>
        <taxon>Cyprinodontiformes</taxon>
        <taxon>Goodeidae</taxon>
        <taxon>Ilyodon</taxon>
    </lineage>
</organism>
<comment type="caution">
    <text evidence="2">The sequence shown here is derived from an EMBL/GenBank/DDBJ whole genome shotgun (WGS) entry which is preliminary data.</text>
</comment>
<evidence type="ECO:0000313" key="2">
    <source>
        <dbReference type="EMBL" id="MEQ2240018.1"/>
    </source>
</evidence>
<gene>
    <name evidence="2" type="ORF">ILYODFUR_010604</name>
</gene>
<evidence type="ECO:0000256" key="1">
    <source>
        <dbReference type="SAM" id="MobiDB-lite"/>
    </source>
</evidence>
<dbReference type="Proteomes" id="UP001482620">
    <property type="component" value="Unassembled WGS sequence"/>
</dbReference>
<protein>
    <submittedName>
        <fullName evidence="2">Uncharacterized protein</fullName>
    </submittedName>
</protein>
<dbReference type="EMBL" id="JAHRIQ010058702">
    <property type="protein sequence ID" value="MEQ2240018.1"/>
    <property type="molecule type" value="Genomic_DNA"/>
</dbReference>
<accession>A0ABV0U489</accession>
<evidence type="ECO:0000313" key="3">
    <source>
        <dbReference type="Proteomes" id="UP001482620"/>
    </source>
</evidence>
<sequence>MVSLLNVVVDGREALSSHHTKSKYSFPPSKVTCHAPRASLSSRRSSHRGLHLHPLPILFAPVPQGSPFQVVSPLGDGLVSRSGLARLGPVRSNPATRRSQMSPDPRTGSGMGPQLRCTGQRYMTRCNSPFEGV</sequence>
<proteinExistence type="predicted"/>
<reference evidence="2 3" key="1">
    <citation type="submission" date="2021-06" db="EMBL/GenBank/DDBJ databases">
        <authorList>
            <person name="Palmer J.M."/>
        </authorList>
    </citation>
    <scope>NUCLEOTIDE SEQUENCE [LARGE SCALE GENOMIC DNA]</scope>
    <source>
        <strain evidence="3">if_2019</strain>
        <tissue evidence="2">Muscle</tissue>
    </source>
</reference>